<dbReference type="RefSeq" id="WP_138926258.1">
    <property type="nucleotide sequence ID" value="NZ_CP034412.1"/>
</dbReference>
<dbReference type="InterPro" id="IPR052509">
    <property type="entry name" value="Metal_resp_DNA-bind_regulator"/>
</dbReference>
<dbReference type="AlphaFoldDB" id="A0A5B7WVB6"/>
<dbReference type="EMBL" id="CP034412">
    <property type="protein sequence ID" value="QCY47235.1"/>
    <property type="molecule type" value="Genomic_DNA"/>
</dbReference>
<accession>A0A5B7WVB6</accession>
<reference evidence="2 3" key="1">
    <citation type="submission" date="2018-12" db="EMBL/GenBank/DDBJ databases">
        <title>Complete Genome Sequence of Glutamicibacter creatinolyticus strain LGCM259,isolated from an abscess of a 12-year-old mare in Italy.</title>
        <authorList>
            <person name="Santos R.G."/>
            <person name="Silva A.L."/>
            <person name="Seyffert N."/>
            <person name="Castro T.L.P."/>
            <person name="Attili A.R."/>
            <person name="Rifici C."/>
            <person name="Mazzullo G."/>
            <person name="Brenig B."/>
            <person name="Venanzi F."/>
            <person name="Azevedo V."/>
        </authorList>
    </citation>
    <scope>NUCLEOTIDE SEQUENCE [LARGE SCALE GENOMIC DNA]</scope>
    <source>
        <strain evidence="2 3">LGCM 259</strain>
    </source>
</reference>
<dbReference type="InterPro" id="IPR036390">
    <property type="entry name" value="WH_DNA-bd_sf"/>
</dbReference>
<feature type="domain" description="Transcription regulator PadR N-terminal" evidence="1">
    <location>
        <begin position="21"/>
        <end position="92"/>
    </location>
</feature>
<dbReference type="Pfam" id="PF03551">
    <property type="entry name" value="PadR"/>
    <property type="match status" value="1"/>
</dbReference>
<dbReference type="KEGG" id="gcr:GcLGCM259_1504"/>
<sequence length="122" mass="13378">MTEARPELPGSWQRAVLPLLLLSELQQGRRHGYALGKALQQRGLDPVKGATLYPALAKLEERGEVAASWEEGSGGPGRKVYELTSRGREALAHYLLAFDRLTRIVAVQVPEAHRAQEQGQPG</sequence>
<dbReference type="SUPFAM" id="SSF46785">
    <property type="entry name" value="Winged helix' DNA-binding domain"/>
    <property type="match status" value="1"/>
</dbReference>
<organism evidence="2 3">
    <name type="scientific">Glutamicibacter creatinolyticus</name>
    <dbReference type="NCBI Taxonomy" id="162496"/>
    <lineage>
        <taxon>Bacteria</taxon>
        <taxon>Bacillati</taxon>
        <taxon>Actinomycetota</taxon>
        <taxon>Actinomycetes</taxon>
        <taxon>Micrococcales</taxon>
        <taxon>Micrococcaceae</taxon>
        <taxon>Glutamicibacter</taxon>
    </lineage>
</organism>
<dbReference type="InterPro" id="IPR005149">
    <property type="entry name" value="Tscrpt_reg_PadR_N"/>
</dbReference>
<evidence type="ECO:0000259" key="1">
    <source>
        <dbReference type="Pfam" id="PF03551"/>
    </source>
</evidence>
<gene>
    <name evidence="2" type="ORF">GcLGCM259_1504</name>
</gene>
<keyword evidence="3" id="KW-1185">Reference proteome</keyword>
<protein>
    <submittedName>
        <fullName evidence="2">Lineage-specific thermal regulator protein</fullName>
    </submittedName>
</protein>
<dbReference type="InterPro" id="IPR036388">
    <property type="entry name" value="WH-like_DNA-bd_sf"/>
</dbReference>
<dbReference type="Proteomes" id="UP000307000">
    <property type="component" value="Chromosome"/>
</dbReference>
<evidence type="ECO:0000313" key="3">
    <source>
        <dbReference type="Proteomes" id="UP000307000"/>
    </source>
</evidence>
<name>A0A5B7WVB6_9MICC</name>
<dbReference type="Gene3D" id="1.10.10.10">
    <property type="entry name" value="Winged helix-like DNA-binding domain superfamily/Winged helix DNA-binding domain"/>
    <property type="match status" value="1"/>
</dbReference>
<dbReference type="PANTHER" id="PTHR33169:SF14">
    <property type="entry name" value="TRANSCRIPTIONAL REGULATOR RV3488"/>
    <property type="match status" value="1"/>
</dbReference>
<evidence type="ECO:0000313" key="2">
    <source>
        <dbReference type="EMBL" id="QCY47235.1"/>
    </source>
</evidence>
<proteinExistence type="predicted"/>
<dbReference type="PANTHER" id="PTHR33169">
    <property type="entry name" value="PADR-FAMILY TRANSCRIPTIONAL REGULATOR"/>
    <property type="match status" value="1"/>
</dbReference>